<dbReference type="SMART" id="SM00086">
    <property type="entry name" value="PAC"/>
    <property type="match status" value="2"/>
</dbReference>
<evidence type="ECO:0000256" key="7">
    <source>
        <dbReference type="SAM" id="MobiDB-lite"/>
    </source>
</evidence>
<gene>
    <name evidence="9" type="ORF">TEA_022905</name>
</gene>
<dbReference type="Pfam" id="PF13426">
    <property type="entry name" value="PAS_9"/>
    <property type="match status" value="2"/>
</dbReference>
<comment type="caution">
    <text evidence="9">The sequence shown here is derived from an EMBL/GenBank/DDBJ whole genome shotgun (WGS) entry which is preliminary data.</text>
</comment>
<dbReference type="InterPro" id="IPR035965">
    <property type="entry name" value="PAS-like_dom_sf"/>
</dbReference>
<dbReference type="GO" id="GO:0009637">
    <property type="term" value="P:response to blue light"/>
    <property type="evidence" value="ECO:0007669"/>
    <property type="project" value="UniProtKB-ARBA"/>
</dbReference>
<dbReference type="PROSITE" id="PS50112">
    <property type="entry name" value="PAS"/>
    <property type="match status" value="1"/>
</dbReference>
<dbReference type="AlphaFoldDB" id="A0A4S4DUN2"/>
<evidence type="ECO:0000256" key="5">
    <source>
        <dbReference type="ARBA" id="ARBA00022991"/>
    </source>
</evidence>
<dbReference type="InterPro" id="IPR001610">
    <property type="entry name" value="PAC"/>
</dbReference>
<evidence type="ECO:0000256" key="4">
    <source>
        <dbReference type="ARBA" id="ARBA00022643"/>
    </source>
</evidence>
<keyword evidence="4" id="KW-0288">FMN</keyword>
<proteinExistence type="predicted"/>
<evidence type="ECO:0000256" key="6">
    <source>
        <dbReference type="ARBA" id="ARBA00023170"/>
    </source>
</evidence>
<dbReference type="FunFam" id="3.30.450.20:FF:000153">
    <property type="entry name" value="Protein TWIN LOV 1 isoform D"/>
    <property type="match status" value="1"/>
</dbReference>
<organism evidence="9 10">
    <name type="scientific">Camellia sinensis var. sinensis</name>
    <name type="common">China tea</name>
    <dbReference type="NCBI Taxonomy" id="542762"/>
    <lineage>
        <taxon>Eukaryota</taxon>
        <taxon>Viridiplantae</taxon>
        <taxon>Streptophyta</taxon>
        <taxon>Embryophyta</taxon>
        <taxon>Tracheophyta</taxon>
        <taxon>Spermatophyta</taxon>
        <taxon>Magnoliopsida</taxon>
        <taxon>eudicotyledons</taxon>
        <taxon>Gunneridae</taxon>
        <taxon>Pentapetalae</taxon>
        <taxon>asterids</taxon>
        <taxon>Ericales</taxon>
        <taxon>Theaceae</taxon>
        <taxon>Camellia</taxon>
    </lineage>
</organism>
<feature type="domain" description="PAS" evidence="8">
    <location>
        <begin position="16"/>
        <end position="89"/>
    </location>
</feature>
<evidence type="ECO:0000256" key="1">
    <source>
        <dbReference type="ARBA" id="ARBA00022543"/>
    </source>
</evidence>
<dbReference type="Gene3D" id="3.30.450.20">
    <property type="entry name" value="PAS domain"/>
    <property type="match status" value="3"/>
</dbReference>
<dbReference type="GO" id="GO:0009881">
    <property type="term" value="F:photoreceptor activity"/>
    <property type="evidence" value="ECO:0007669"/>
    <property type="project" value="UniProtKB-KW"/>
</dbReference>
<dbReference type="NCBIfam" id="TIGR00229">
    <property type="entry name" value="sensory_box"/>
    <property type="match status" value="1"/>
</dbReference>
<evidence type="ECO:0000256" key="3">
    <source>
        <dbReference type="ARBA" id="ARBA00022630"/>
    </source>
</evidence>
<dbReference type="SUPFAM" id="SSF55785">
    <property type="entry name" value="PYP-like sensor domain (PAS domain)"/>
    <property type="match status" value="2"/>
</dbReference>
<keyword evidence="10" id="KW-1185">Reference proteome</keyword>
<dbReference type="PANTHER" id="PTHR47429:SF2">
    <property type="entry name" value="PROTEIN TWIN LOV 1"/>
    <property type="match status" value="1"/>
</dbReference>
<evidence type="ECO:0000256" key="2">
    <source>
        <dbReference type="ARBA" id="ARBA00022606"/>
    </source>
</evidence>
<dbReference type="Proteomes" id="UP000306102">
    <property type="component" value="Unassembled WGS sequence"/>
</dbReference>
<dbReference type="PANTHER" id="PTHR47429">
    <property type="entry name" value="PROTEIN TWIN LOV 1"/>
    <property type="match status" value="1"/>
</dbReference>
<feature type="region of interest" description="Disordered" evidence="7">
    <location>
        <begin position="429"/>
        <end position="455"/>
    </location>
</feature>
<dbReference type="EMBL" id="SDRB02010313">
    <property type="protein sequence ID" value="THG06990.1"/>
    <property type="molecule type" value="Genomic_DNA"/>
</dbReference>
<evidence type="ECO:0000313" key="10">
    <source>
        <dbReference type="Proteomes" id="UP000306102"/>
    </source>
</evidence>
<dbReference type="STRING" id="542762.A0A4S4DUN2"/>
<keyword evidence="6" id="KW-0675">Receptor</keyword>
<protein>
    <recommendedName>
        <fullName evidence="8">PAS domain-containing protein</fullName>
    </recommendedName>
</protein>
<sequence length="599" mass="66448">MESRLGLIEQSFNLRYSLYVREVLDELPDSFTITDPCISGHPIVFASCGFLKMFGYSSDEVIGKNGRTFQGPQTNRRSVMAIREAIREERSIQITILNYRKDGTPFWMLFHMCPVFGKEDGRVIHFVGVQVPIQRKQRRSGCGFGRNGVNLCEDGSGFRETVLGSCRREVCSDSVVESNRVLAMDFGLGSDDRGQLRFLWTEFLRTELEIDEFCEASDLEKGKAETAINNILSMLTHYSELTGNLVCGKRCCLARTGLLGSSLIISLGRIKQSFVLTDPHLPDMPIVYASDAFLKLTGAQVVYQIYAVIIYLIHLIWDISKDKSSFWNLLHISPVRSASGKIAYYVGVQIDESCKNEDKHGLSPELRQHSVVGAVKVAVRSLSMGVGVYPFGKDDQSVRTHAQILAQTGGVGDFLPSQKECERERVKNDDFLKSGPPQGGLVQDKVASGPPKPSQEDGLIHEVFLAAHSTGNKGSLASSAKVQCVGPFMPSHSMEIDPRLVTPPSVLVTREEPLISLAPAGRVGKKWKKIARPQIGEFELDSLHVGHKRSLIETTVLADEGDSKEKRVRLDDLVQISVNPYLQSKGFLPCLAMHVWFPI</sequence>
<reference evidence="9 10" key="1">
    <citation type="journal article" date="2018" name="Proc. Natl. Acad. Sci. U.S.A.">
        <title>Draft genome sequence of Camellia sinensis var. sinensis provides insights into the evolution of the tea genome and tea quality.</title>
        <authorList>
            <person name="Wei C."/>
            <person name="Yang H."/>
            <person name="Wang S."/>
            <person name="Zhao J."/>
            <person name="Liu C."/>
            <person name="Gao L."/>
            <person name="Xia E."/>
            <person name="Lu Y."/>
            <person name="Tai Y."/>
            <person name="She G."/>
            <person name="Sun J."/>
            <person name="Cao H."/>
            <person name="Tong W."/>
            <person name="Gao Q."/>
            <person name="Li Y."/>
            <person name="Deng W."/>
            <person name="Jiang X."/>
            <person name="Wang W."/>
            <person name="Chen Q."/>
            <person name="Zhang S."/>
            <person name="Li H."/>
            <person name="Wu J."/>
            <person name="Wang P."/>
            <person name="Li P."/>
            <person name="Shi C."/>
            <person name="Zheng F."/>
            <person name="Jian J."/>
            <person name="Huang B."/>
            <person name="Shan D."/>
            <person name="Shi M."/>
            <person name="Fang C."/>
            <person name="Yue Y."/>
            <person name="Li F."/>
            <person name="Li D."/>
            <person name="Wei S."/>
            <person name="Han B."/>
            <person name="Jiang C."/>
            <person name="Yin Y."/>
            <person name="Xia T."/>
            <person name="Zhang Z."/>
            <person name="Bennetzen J.L."/>
            <person name="Zhao S."/>
            <person name="Wan X."/>
        </authorList>
    </citation>
    <scope>NUCLEOTIDE SEQUENCE [LARGE SCALE GENOMIC DNA]</scope>
    <source>
        <strain evidence="10">cv. Shuchazao</strain>
        <tissue evidence="9">Leaf</tissue>
    </source>
</reference>
<dbReference type="InterPro" id="IPR000014">
    <property type="entry name" value="PAS"/>
</dbReference>
<name>A0A4S4DUN2_CAMSN</name>
<keyword evidence="5" id="KW-0157">Chromophore</keyword>
<keyword evidence="2" id="KW-0716">Sensory transduction</keyword>
<keyword evidence="1" id="KW-0600">Photoreceptor protein</keyword>
<accession>A0A4S4DUN2</accession>
<evidence type="ECO:0000259" key="8">
    <source>
        <dbReference type="PROSITE" id="PS50112"/>
    </source>
</evidence>
<dbReference type="CDD" id="cd00130">
    <property type="entry name" value="PAS"/>
    <property type="match status" value="1"/>
</dbReference>
<keyword evidence="3" id="KW-0285">Flavoprotein</keyword>
<dbReference type="GO" id="GO:0005634">
    <property type="term" value="C:nucleus"/>
    <property type="evidence" value="ECO:0007669"/>
    <property type="project" value="TreeGrafter"/>
</dbReference>
<evidence type="ECO:0000313" key="9">
    <source>
        <dbReference type="EMBL" id="THG06990.1"/>
    </source>
</evidence>